<feature type="signal peptide" evidence="3">
    <location>
        <begin position="1"/>
        <end position="17"/>
    </location>
</feature>
<keyword evidence="2" id="KW-0812">Transmembrane</keyword>
<feature type="region of interest" description="Disordered" evidence="1">
    <location>
        <begin position="247"/>
        <end position="289"/>
    </location>
</feature>
<organism evidence="4 5">
    <name type="scientific">Penaeus vannamei</name>
    <name type="common">Whiteleg shrimp</name>
    <name type="synonym">Litopenaeus vannamei</name>
    <dbReference type="NCBI Taxonomy" id="6689"/>
    <lineage>
        <taxon>Eukaryota</taxon>
        <taxon>Metazoa</taxon>
        <taxon>Ecdysozoa</taxon>
        <taxon>Arthropoda</taxon>
        <taxon>Crustacea</taxon>
        <taxon>Multicrustacea</taxon>
        <taxon>Malacostraca</taxon>
        <taxon>Eumalacostraca</taxon>
        <taxon>Eucarida</taxon>
        <taxon>Decapoda</taxon>
        <taxon>Dendrobranchiata</taxon>
        <taxon>Penaeoidea</taxon>
        <taxon>Penaeidae</taxon>
        <taxon>Penaeus</taxon>
    </lineage>
</organism>
<evidence type="ECO:0000256" key="1">
    <source>
        <dbReference type="SAM" id="MobiDB-lite"/>
    </source>
</evidence>
<reference evidence="4 5" key="1">
    <citation type="submission" date="2018-04" db="EMBL/GenBank/DDBJ databases">
        <authorList>
            <person name="Zhang X."/>
            <person name="Yuan J."/>
            <person name="Li F."/>
            <person name="Xiang J."/>
        </authorList>
    </citation>
    <scope>NUCLEOTIDE SEQUENCE [LARGE SCALE GENOMIC DNA]</scope>
    <source>
        <tissue evidence="4">Muscle</tissue>
    </source>
</reference>
<dbReference type="OrthoDB" id="10420566at2759"/>
<evidence type="ECO:0000313" key="5">
    <source>
        <dbReference type="Proteomes" id="UP000283509"/>
    </source>
</evidence>
<feature type="region of interest" description="Disordered" evidence="1">
    <location>
        <begin position="355"/>
        <end position="398"/>
    </location>
</feature>
<feature type="transmembrane region" description="Helical" evidence="2">
    <location>
        <begin position="146"/>
        <end position="165"/>
    </location>
</feature>
<evidence type="ECO:0000256" key="3">
    <source>
        <dbReference type="SAM" id="SignalP"/>
    </source>
</evidence>
<evidence type="ECO:0000313" key="4">
    <source>
        <dbReference type="EMBL" id="ROT65253.1"/>
    </source>
</evidence>
<feature type="chain" id="PRO_5019184531" evidence="3">
    <location>
        <begin position="18"/>
        <end position="450"/>
    </location>
</feature>
<keyword evidence="3" id="KW-0732">Signal</keyword>
<dbReference type="Proteomes" id="UP000283509">
    <property type="component" value="Unassembled WGS sequence"/>
</dbReference>
<protein>
    <submittedName>
        <fullName evidence="4">Uncharacterized protein</fullName>
    </submittedName>
</protein>
<evidence type="ECO:0000256" key="2">
    <source>
        <dbReference type="SAM" id="Phobius"/>
    </source>
</evidence>
<proteinExistence type="predicted"/>
<keyword evidence="2" id="KW-0472">Membrane</keyword>
<name>A0A423SM43_PENVA</name>
<reference evidence="4 5" key="2">
    <citation type="submission" date="2019-01" db="EMBL/GenBank/DDBJ databases">
        <title>The decoding of complex shrimp genome reveals the adaptation for benthos swimmer, frequently molting mechanism and breeding impact on genome.</title>
        <authorList>
            <person name="Sun Y."/>
            <person name="Gao Y."/>
            <person name="Yu Y."/>
        </authorList>
    </citation>
    <scope>NUCLEOTIDE SEQUENCE [LARGE SCALE GENOMIC DNA]</scope>
    <source>
        <tissue evidence="4">Muscle</tissue>
    </source>
</reference>
<comment type="caution">
    <text evidence="4">The sequence shown here is derived from an EMBL/GenBank/DDBJ whole genome shotgun (WGS) entry which is preliminary data.</text>
</comment>
<dbReference type="AlphaFoldDB" id="A0A423SM43"/>
<gene>
    <name evidence="4" type="ORF">C7M84_016793</name>
</gene>
<accession>A0A423SM43</accession>
<keyword evidence="5" id="KW-1185">Reference proteome</keyword>
<keyword evidence="2" id="KW-1133">Transmembrane helix</keyword>
<feature type="region of interest" description="Disordered" evidence="1">
    <location>
        <begin position="174"/>
        <end position="199"/>
    </location>
</feature>
<sequence length="450" mass="49814">MLWLMCLGLLLVFKGGAVYVEEDCLVQDRLRIKKPTPESASFFAYVQHNGSIFTAKVLYFKAKLVRRNGELVLVQDERCSGCQPLNGERNVLRFPLETTSFRIPTQNDGKASPRVLTVCSSSGEPFVVSVRQTQEGEIGSSTSNPYIYVTAAAALLVLILAFAAITKFYHRKRNKLPDPPVEEEEDEGPATGCVEEPGLPSMYRHPTFETLYFNSLFHAGISHQPLPYPVLFSGNLAPQEQDTTLDSASCSCQTARRRSQRGPNGTPRATETLRVPGSEHDPGPGQPVSAVNPVDILSNPGLRQSYVSSLQGQPFHEAYYDEMVPLANLRPPSKSFAIGDPSCYETLNNLYEPADPLVPPGLTPPLPLRPSPLLPSGRRSRLLPQEGHTSPPSGDPSCYETLNNLYERQDPRSPGLTPRCHYDLPRSSLRGRRSRLLSTGRSHFAPFWFH</sequence>
<feature type="compositionally biased region" description="Pro residues" evidence="1">
    <location>
        <begin position="356"/>
        <end position="373"/>
    </location>
</feature>
<dbReference type="EMBL" id="QCYY01003111">
    <property type="protein sequence ID" value="ROT65253.1"/>
    <property type="molecule type" value="Genomic_DNA"/>
</dbReference>